<dbReference type="InterPro" id="IPR005335">
    <property type="entry name" value="Terminase_ssu"/>
</dbReference>
<dbReference type="Gene3D" id="1.10.10.1400">
    <property type="entry name" value="Terminase, small subunit, N-terminal DNA-binding domain, HTH motif"/>
    <property type="match status" value="1"/>
</dbReference>
<accession>A0A9D1K4Q4</accession>
<protein>
    <submittedName>
        <fullName evidence="1">Terminase small subunit</fullName>
    </submittedName>
</protein>
<dbReference type="InterPro" id="IPR038713">
    <property type="entry name" value="Terminase_Gp1_N_sf"/>
</dbReference>
<comment type="caution">
    <text evidence="1">The sequence shown here is derived from an EMBL/GenBank/DDBJ whole genome shotgun (WGS) entry which is preliminary data.</text>
</comment>
<name>A0A9D1K4Q4_9BACT</name>
<dbReference type="GO" id="GO:0051276">
    <property type="term" value="P:chromosome organization"/>
    <property type="evidence" value="ECO:0007669"/>
    <property type="project" value="InterPro"/>
</dbReference>
<evidence type="ECO:0000313" key="1">
    <source>
        <dbReference type="EMBL" id="HIS83796.1"/>
    </source>
</evidence>
<sequence length="144" mass="16437">MKQLTQQQKRFVAEYIKTLDGELSAKNAGYKSPDLKAVSNNLLSNNFVIKEIKEQLKNQISSLRVQKGYVIQKLLQIAEFSLEEEEITDKEGNYTGKKKLRDTSAGLKALESLCKYLGFNSENKDAEYRQARIITISNLDDEKI</sequence>
<reference evidence="1" key="2">
    <citation type="journal article" date="2021" name="PeerJ">
        <title>Extensive microbial diversity within the chicken gut microbiome revealed by metagenomics and culture.</title>
        <authorList>
            <person name="Gilroy R."/>
            <person name="Ravi A."/>
            <person name="Getino M."/>
            <person name="Pursley I."/>
            <person name="Horton D.L."/>
            <person name="Alikhan N.F."/>
            <person name="Baker D."/>
            <person name="Gharbi K."/>
            <person name="Hall N."/>
            <person name="Watson M."/>
            <person name="Adriaenssens E.M."/>
            <person name="Foster-Nyarko E."/>
            <person name="Jarju S."/>
            <person name="Secka A."/>
            <person name="Antonio M."/>
            <person name="Oren A."/>
            <person name="Chaudhuri R.R."/>
            <person name="La Ragione R."/>
            <person name="Hildebrand F."/>
            <person name="Pallen M.J."/>
        </authorList>
    </citation>
    <scope>NUCLEOTIDE SEQUENCE</scope>
    <source>
        <strain evidence="1">CHK152-2994</strain>
    </source>
</reference>
<dbReference type="EMBL" id="DVJO01000206">
    <property type="protein sequence ID" value="HIS83796.1"/>
    <property type="molecule type" value="Genomic_DNA"/>
</dbReference>
<gene>
    <name evidence="1" type="ORF">IAD41_09365</name>
</gene>
<evidence type="ECO:0000313" key="2">
    <source>
        <dbReference type="Proteomes" id="UP000824139"/>
    </source>
</evidence>
<dbReference type="Proteomes" id="UP000824139">
    <property type="component" value="Unassembled WGS sequence"/>
</dbReference>
<organism evidence="1 2">
    <name type="scientific">Candidatus Scatenecus faecavium</name>
    <dbReference type="NCBI Taxonomy" id="2840915"/>
    <lineage>
        <taxon>Bacteria</taxon>
        <taxon>Candidatus Scatenecus</taxon>
    </lineage>
</organism>
<reference evidence="1" key="1">
    <citation type="submission" date="2020-10" db="EMBL/GenBank/DDBJ databases">
        <authorList>
            <person name="Gilroy R."/>
        </authorList>
    </citation>
    <scope>NUCLEOTIDE SEQUENCE</scope>
    <source>
        <strain evidence="1">CHK152-2994</strain>
    </source>
</reference>
<dbReference type="Pfam" id="PF03592">
    <property type="entry name" value="Terminase_2"/>
    <property type="match status" value="1"/>
</dbReference>
<dbReference type="AlphaFoldDB" id="A0A9D1K4Q4"/>
<proteinExistence type="predicted"/>